<keyword evidence="4 5" id="KW-0949">S-adenosyl-L-methionine</keyword>
<keyword evidence="3 5" id="KW-0808">Transferase</keyword>
<dbReference type="GO" id="GO:0005634">
    <property type="term" value="C:nucleus"/>
    <property type="evidence" value="ECO:0007669"/>
    <property type="project" value="TreeGrafter"/>
</dbReference>
<dbReference type="GO" id="GO:0044027">
    <property type="term" value="P:negative regulation of gene expression via chromosomal CpG island methylation"/>
    <property type="evidence" value="ECO:0007669"/>
    <property type="project" value="TreeGrafter"/>
</dbReference>
<evidence type="ECO:0000256" key="3">
    <source>
        <dbReference type="ARBA" id="ARBA00022679"/>
    </source>
</evidence>
<dbReference type="Gene3D" id="3.40.50.150">
    <property type="entry name" value="Vaccinia Virus protein VP39"/>
    <property type="match status" value="2"/>
</dbReference>
<dbReference type="EMBL" id="CAJPDT010000036">
    <property type="protein sequence ID" value="CAF9924482.1"/>
    <property type="molecule type" value="Genomic_DNA"/>
</dbReference>
<feature type="compositionally biased region" description="Acidic residues" evidence="6">
    <location>
        <begin position="31"/>
        <end position="59"/>
    </location>
</feature>
<feature type="region of interest" description="Disordered" evidence="6">
    <location>
        <begin position="247"/>
        <end position="266"/>
    </location>
</feature>
<dbReference type="GO" id="GO:0032259">
    <property type="term" value="P:methylation"/>
    <property type="evidence" value="ECO:0007669"/>
    <property type="project" value="UniProtKB-KW"/>
</dbReference>
<evidence type="ECO:0000313" key="7">
    <source>
        <dbReference type="EMBL" id="CAF9924482.1"/>
    </source>
</evidence>
<dbReference type="OrthoDB" id="414133at2759"/>
<keyword evidence="2 5" id="KW-0489">Methyltransferase</keyword>
<dbReference type="InterPro" id="IPR050390">
    <property type="entry name" value="C5-Methyltransferase"/>
</dbReference>
<evidence type="ECO:0000256" key="6">
    <source>
        <dbReference type="SAM" id="MobiDB-lite"/>
    </source>
</evidence>
<proteinExistence type="inferred from homology"/>
<dbReference type="PANTHER" id="PTHR10629:SF52">
    <property type="entry name" value="DNA (CYTOSINE-5)-METHYLTRANSFERASE 1"/>
    <property type="match status" value="1"/>
</dbReference>
<evidence type="ECO:0000256" key="2">
    <source>
        <dbReference type="ARBA" id="ARBA00022603"/>
    </source>
</evidence>
<dbReference type="GO" id="GO:0003677">
    <property type="term" value="F:DNA binding"/>
    <property type="evidence" value="ECO:0007669"/>
    <property type="project" value="TreeGrafter"/>
</dbReference>
<evidence type="ECO:0000313" key="8">
    <source>
        <dbReference type="Proteomes" id="UP000664534"/>
    </source>
</evidence>
<protein>
    <recommendedName>
        <fullName evidence="1">DNA (cytosine-5-)-methyltransferase</fullName>
        <ecNumber evidence="1">2.1.1.37</ecNumber>
    </recommendedName>
</protein>
<dbReference type="AlphaFoldDB" id="A0A8H3FKH7"/>
<keyword evidence="8" id="KW-1185">Reference proteome</keyword>
<dbReference type="SUPFAM" id="SSF53335">
    <property type="entry name" value="S-adenosyl-L-methionine-dependent methyltransferases"/>
    <property type="match status" value="1"/>
</dbReference>
<feature type="active site" evidence="5">
    <location>
        <position position="450"/>
    </location>
</feature>
<dbReference type="Proteomes" id="UP000664534">
    <property type="component" value="Unassembled WGS sequence"/>
</dbReference>
<evidence type="ECO:0000256" key="4">
    <source>
        <dbReference type="ARBA" id="ARBA00022691"/>
    </source>
</evidence>
<gene>
    <name evidence="7" type="ORF">IMSHALPRED_006210</name>
</gene>
<evidence type="ECO:0000256" key="5">
    <source>
        <dbReference type="PROSITE-ProRule" id="PRU01016"/>
    </source>
</evidence>
<reference evidence="7" key="1">
    <citation type="submission" date="2021-03" db="EMBL/GenBank/DDBJ databases">
        <authorList>
            <person name="Tagirdzhanova G."/>
        </authorList>
    </citation>
    <scope>NUCLEOTIDE SEQUENCE</scope>
</reference>
<evidence type="ECO:0000256" key="1">
    <source>
        <dbReference type="ARBA" id="ARBA00011975"/>
    </source>
</evidence>
<sequence>MSGFEYQWRTAAKSDDSLMDDGPGCQADTSNDAEMEDQPGSSEDYEMEDQPIVSEEDGSEYQPPSSSEGDESTEEVRRPQNPNNVIRIPQESVTLSQDHLSANTDLKVGTVISVGQTLQLHDGSSFLTVTQLGRYKYGGLIFFGYLYRRIEDFQNYLPIRSGGTELVWLCEAKEHDPKPGGYLRSARSKDVLRIRHLVHADSDSTSESFPQHGPIGMWTDDGPLICRWKLEAELSDSHATKGVRSFKSIKKGNQRQPTAFIELSGKEPVIRGTAATGSYHSQHQLDSDPPRANSDDRSDLPKTHGRATGRSSGTGNGQFTDPLAPNNNGNRISKAKRSAAVRESVDHLATRLERTLKISSAQRTVSEQGNEPQIYTYADGFCGAGGMAKGAKDAGLCIVWAFDQDENAIKTYSRNHGKDSCKQMSAQKFLESGNAYGTLPVDILHFSPPCQGLTPATRGHPKNQQEDNQCMTYVARIVEKVKPRIVTFEQVPEVLTKGKEYFQSMVRELTSNGYSARWRILECADFGVPQKRKRLFVTASRRGEVLPEFPKPTHSHYTYCDQLGLQRWNSFAGAINSLDKSAPNHVNDHPRKERRIEKCAPPISSDWPCHDTITTGAGWPDHYNGKYLCTPREGACVQGFPPDYVFCGNLPAIKRQVVNAVPPPIGKAILEECKMSLMRTDALRRF</sequence>
<dbReference type="InterPro" id="IPR001525">
    <property type="entry name" value="C5_MeTfrase"/>
</dbReference>
<organism evidence="7 8">
    <name type="scientific">Imshaugia aleurites</name>
    <dbReference type="NCBI Taxonomy" id="172621"/>
    <lineage>
        <taxon>Eukaryota</taxon>
        <taxon>Fungi</taxon>
        <taxon>Dikarya</taxon>
        <taxon>Ascomycota</taxon>
        <taxon>Pezizomycotina</taxon>
        <taxon>Lecanoromycetes</taxon>
        <taxon>OSLEUM clade</taxon>
        <taxon>Lecanoromycetidae</taxon>
        <taxon>Lecanorales</taxon>
        <taxon>Lecanorineae</taxon>
        <taxon>Parmeliaceae</taxon>
        <taxon>Imshaugia</taxon>
    </lineage>
</organism>
<dbReference type="EC" id="2.1.1.37" evidence="1"/>
<comment type="similarity">
    <text evidence="5">Belongs to the class I-like SAM-binding methyltransferase superfamily. C5-methyltransferase family.</text>
</comment>
<feature type="region of interest" description="Disordered" evidence="6">
    <location>
        <begin position="277"/>
        <end position="345"/>
    </location>
</feature>
<dbReference type="Pfam" id="PF00145">
    <property type="entry name" value="DNA_methylase"/>
    <property type="match status" value="2"/>
</dbReference>
<dbReference type="PRINTS" id="PR00105">
    <property type="entry name" value="C5METTRFRASE"/>
</dbReference>
<dbReference type="PROSITE" id="PS51679">
    <property type="entry name" value="SAM_MT_C5"/>
    <property type="match status" value="1"/>
</dbReference>
<feature type="compositionally biased region" description="Polar residues" evidence="6">
    <location>
        <begin position="309"/>
        <end position="331"/>
    </location>
</feature>
<feature type="region of interest" description="Disordered" evidence="6">
    <location>
        <begin position="1"/>
        <end position="89"/>
    </location>
</feature>
<dbReference type="PANTHER" id="PTHR10629">
    <property type="entry name" value="CYTOSINE-SPECIFIC METHYLTRANSFERASE"/>
    <property type="match status" value="1"/>
</dbReference>
<comment type="caution">
    <text evidence="7">The sequence shown here is derived from an EMBL/GenBank/DDBJ whole genome shotgun (WGS) entry which is preliminary data.</text>
</comment>
<name>A0A8H3FKH7_9LECA</name>
<dbReference type="InterPro" id="IPR029063">
    <property type="entry name" value="SAM-dependent_MTases_sf"/>
</dbReference>
<accession>A0A8H3FKH7</accession>
<dbReference type="GO" id="GO:0003886">
    <property type="term" value="F:DNA (cytosine-5-)-methyltransferase activity"/>
    <property type="evidence" value="ECO:0007669"/>
    <property type="project" value="UniProtKB-EC"/>
</dbReference>
<feature type="compositionally biased region" description="Basic and acidic residues" evidence="6">
    <location>
        <begin position="283"/>
        <end position="302"/>
    </location>
</feature>